<keyword evidence="2" id="KW-0443">Lipid metabolism</keyword>
<dbReference type="Gene3D" id="3.90.226.10">
    <property type="entry name" value="2-enoyl-CoA Hydratase, Chain A, domain 1"/>
    <property type="match status" value="1"/>
</dbReference>
<dbReference type="PANTHER" id="PTHR43459">
    <property type="entry name" value="ENOYL-COA HYDRATASE"/>
    <property type="match status" value="1"/>
</dbReference>
<comment type="catalytic activity">
    <reaction evidence="3">
        <text>a (3S)-3-hydroxyacyl-CoA = a (2E)-enoyl-CoA + H2O</text>
        <dbReference type="Rhea" id="RHEA:16105"/>
        <dbReference type="ChEBI" id="CHEBI:15377"/>
        <dbReference type="ChEBI" id="CHEBI:57318"/>
        <dbReference type="ChEBI" id="CHEBI:58856"/>
        <dbReference type="EC" id="4.2.1.17"/>
    </reaction>
</comment>
<protein>
    <submittedName>
        <fullName evidence="6">Enoyl-CoA hydratase</fullName>
    </submittedName>
</protein>
<reference evidence="6 7" key="1">
    <citation type="submission" date="2023-10" db="EMBL/GenBank/DDBJ databases">
        <title>Development of a sustainable strategy for remediation of hydrocarbon-contaminated territories based on the waste exchange concept.</title>
        <authorList>
            <person name="Krivoruchko A."/>
        </authorList>
    </citation>
    <scope>NUCLEOTIDE SEQUENCE [LARGE SCALE GENOMIC DNA]</scope>
    <source>
        <strain evidence="6 7">IEGM 1203</strain>
    </source>
</reference>
<comment type="catalytic activity">
    <reaction evidence="4">
        <text>a 4-saturated-(3S)-3-hydroxyacyl-CoA = a (3E)-enoyl-CoA + H2O</text>
        <dbReference type="Rhea" id="RHEA:20724"/>
        <dbReference type="ChEBI" id="CHEBI:15377"/>
        <dbReference type="ChEBI" id="CHEBI:58521"/>
        <dbReference type="ChEBI" id="CHEBI:137480"/>
        <dbReference type="EC" id="4.2.1.17"/>
    </reaction>
</comment>
<evidence type="ECO:0000256" key="3">
    <source>
        <dbReference type="ARBA" id="ARBA00023709"/>
    </source>
</evidence>
<dbReference type="EMBL" id="JAWLKB010000032">
    <property type="protein sequence ID" value="MDV6271149.1"/>
    <property type="molecule type" value="Genomic_DNA"/>
</dbReference>
<comment type="similarity">
    <text evidence="5">Belongs to the enoyl-CoA hydratase/isomerase family.</text>
</comment>
<dbReference type="RefSeq" id="WP_317545610.1">
    <property type="nucleotide sequence ID" value="NZ_JAWLKB010000032.1"/>
</dbReference>
<evidence type="ECO:0000256" key="5">
    <source>
        <dbReference type="RuleBase" id="RU003707"/>
    </source>
</evidence>
<evidence type="ECO:0000256" key="2">
    <source>
        <dbReference type="ARBA" id="ARBA00022832"/>
    </source>
</evidence>
<keyword evidence="7" id="KW-1185">Reference proteome</keyword>
<comment type="function">
    <text evidence="1">Could possibly oxidize fatty acids using specific components.</text>
</comment>
<dbReference type="SUPFAM" id="SSF52096">
    <property type="entry name" value="ClpP/crotonase"/>
    <property type="match status" value="1"/>
</dbReference>
<organism evidence="6 7">
    <name type="scientific">Rhodococcus globerulus</name>
    <dbReference type="NCBI Taxonomy" id="33008"/>
    <lineage>
        <taxon>Bacteria</taxon>
        <taxon>Bacillati</taxon>
        <taxon>Actinomycetota</taxon>
        <taxon>Actinomycetes</taxon>
        <taxon>Mycobacteriales</taxon>
        <taxon>Nocardiaceae</taxon>
        <taxon>Rhodococcus</taxon>
    </lineage>
</organism>
<evidence type="ECO:0000313" key="7">
    <source>
        <dbReference type="Proteomes" id="UP001185927"/>
    </source>
</evidence>
<dbReference type="PANTHER" id="PTHR43459:SF1">
    <property type="entry name" value="EG:BACN32G11.4 PROTEIN"/>
    <property type="match status" value="1"/>
</dbReference>
<keyword evidence="2" id="KW-0276">Fatty acid metabolism</keyword>
<evidence type="ECO:0000256" key="1">
    <source>
        <dbReference type="ARBA" id="ARBA00002994"/>
    </source>
</evidence>
<evidence type="ECO:0000313" key="6">
    <source>
        <dbReference type="EMBL" id="MDV6271149.1"/>
    </source>
</evidence>
<sequence length="268" mass="29116">MTAPVTHKIDVSRDRDNPSVATVTLNNPEKRNAVSWPMWQQLLTDLHALEADPDIRIVIVTGAGGSFCSGADMSSQPPRMHPLTQMDSINNVVLALHRLSKITVAKVDGDAIGAGLNLALACDVMIASDRSRFSEIFVQRGLSIDFGGSWILPRLIGMHRAKELCLTGDIISADEAAEIGLASRVVPADEIDTATDSLVRRLLRGAPVAQFLTKRLLNEGLHSTLEQAVNHEAMAQVDNLGSSDSLEARNAFLERRPPQFTGRWPGRV</sequence>
<dbReference type="InterPro" id="IPR029045">
    <property type="entry name" value="ClpP/crotonase-like_dom_sf"/>
</dbReference>
<accession>A0ABU4C4C4</accession>
<dbReference type="InterPro" id="IPR018376">
    <property type="entry name" value="Enoyl-CoA_hyd/isom_CS"/>
</dbReference>
<evidence type="ECO:0000256" key="4">
    <source>
        <dbReference type="ARBA" id="ARBA00023717"/>
    </source>
</evidence>
<dbReference type="Pfam" id="PF00378">
    <property type="entry name" value="ECH_1"/>
    <property type="match status" value="1"/>
</dbReference>
<name>A0ABU4C4C4_RHOGO</name>
<dbReference type="PROSITE" id="PS00166">
    <property type="entry name" value="ENOYL_COA_HYDRATASE"/>
    <property type="match status" value="1"/>
</dbReference>
<comment type="caution">
    <text evidence="6">The sequence shown here is derived from an EMBL/GenBank/DDBJ whole genome shotgun (WGS) entry which is preliminary data.</text>
</comment>
<gene>
    <name evidence="6" type="ORF">R3Q16_31465</name>
</gene>
<dbReference type="CDD" id="cd06558">
    <property type="entry name" value="crotonase-like"/>
    <property type="match status" value="1"/>
</dbReference>
<dbReference type="Proteomes" id="UP001185927">
    <property type="component" value="Unassembled WGS sequence"/>
</dbReference>
<proteinExistence type="inferred from homology"/>
<dbReference type="InterPro" id="IPR001753">
    <property type="entry name" value="Enoyl-CoA_hydra/iso"/>
</dbReference>